<dbReference type="Gene3D" id="1.10.1040.10">
    <property type="entry name" value="N-(1-d-carboxylethyl)-l-norvaline Dehydrogenase, domain 2"/>
    <property type="match status" value="1"/>
</dbReference>
<dbReference type="AlphaFoldDB" id="A0A8B2NYD2"/>
<dbReference type="InterPro" id="IPR008927">
    <property type="entry name" value="6-PGluconate_DH-like_C_sf"/>
</dbReference>
<evidence type="ECO:0000313" key="6">
    <source>
        <dbReference type="Proteomes" id="UP000249590"/>
    </source>
</evidence>
<comment type="similarity">
    <text evidence="1">Belongs to the 3-hydroxyacyl-CoA dehydrogenase family.</text>
</comment>
<proteinExistence type="inferred from homology"/>
<protein>
    <submittedName>
        <fullName evidence="5">3-hydroxyacyl-CoA dehydrogenase</fullName>
    </submittedName>
</protein>
<accession>A0A8B2NYD2</accession>
<feature type="domain" description="3-hydroxyacyl-CoA dehydrogenase NAD binding" evidence="4">
    <location>
        <begin position="4"/>
        <end position="182"/>
    </location>
</feature>
<evidence type="ECO:0000256" key="2">
    <source>
        <dbReference type="ARBA" id="ARBA00023002"/>
    </source>
</evidence>
<dbReference type="RefSeq" id="WP_111344578.1">
    <property type="nucleotide sequence ID" value="NZ_QHHQ01000002.1"/>
</dbReference>
<dbReference type="PANTHER" id="PTHR48075:SF1">
    <property type="entry name" value="LAMBDA-CRYSTALLIN HOMOLOG"/>
    <property type="match status" value="1"/>
</dbReference>
<dbReference type="Pfam" id="PF00725">
    <property type="entry name" value="3HCDH"/>
    <property type="match status" value="1"/>
</dbReference>
<dbReference type="GO" id="GO:0006631">
    <property type="term" value="P:fatty acid metabolic process"/>
    <property type="evidence" value="ECO:0007669"/>
    <property type="project" value="InterPro"/>
</dbReference>
<evidence type="ECO:0000259" key="4">
    <source>
        <dbReference type="Pfam" id="PF02737"/>
    </source>
</evidence>
<dbReference type="NCBIfam" id="NF004783">
    <property type="entry name" value="PRK06129.1"/>
    <property type="match status" value="1"/>
</dbReference>
<dbReference type="SUPFAM" id="SSF48179">
    <property type="entry name" value="6-phosphogluconate dehydrogenase C-terminal domain-like"/>
    <property type="match status" value="1"/>
</dbReference>
<dbReference type="InterPro" id="IPR013328">
    <property type="entry name" value="6PGD_dom2"/>
</dbReference>
<evidence type="ECO:0000259" key="3">
    <source>
        <dbReference type="Pfam" id="PF00725"/>
    </source>
</evidence>
<dbReference type="InterPro" id="IPR036291">
    <property type="entry name" value="NAD(P)-bd_dom_sf"/>
</dbReference>
<evidence type="ECO:0000313" key="5">
    <source>
        <dbReference type="EMBL" id="RAI01610.1"/>
    </source>
</evidence>
<dbReference type="Pfam" id="PF02737">
    <property type="entry name" value="3HCDH_N"/>
    <property type="match status" value="1"/>
</dbReference>
<keyword evidence="6" id="KW-1185">Reference proteome</keyword>
<comment type="caution">
    <text evidence="5">The sequence shown here is derived from an EMBL/GenBank/DDBJ whole genome shotgun (WGS) entry which is preliminary data.</text>
</comment>
<dbReference type="PANTHER" id="PTHR48075">
    <property type="entry name" value="3-HYDROXYACYL-COA DEHYDROGENASE FAMILY PROTEIN"/>
    <property type="match status" value="1"/>
</dbReference>
<dbReference type="Proteomes" id="UP000249590">
    <property type="component" value="Unassembled WGS sequence"/>
</dbReference>
<organism evidence="5 6">
    <name type="scientific">Acuticoccus sediminis</name>
    <dbReference type="NCBI Taxonomy" id="2184697"/>
    <lineage>
        <taxon>Bacteria</taxon>
        <taxon>Pseudomonadati</taxon>
        <taxon>Pseudomonadota</taxon>
        <taxon>Alphaproteobacteria</taxon>
        <taxon>Hyphomicrobiales</taxon>
        <taxon>Amorphaceae</taxon>
        <taxon>Acuticoccus</taxon>
    </lineage>
</organism>
<dbReference type="Gene3D" id="3.40.50.720">
    <property type="entry name" value="NAD(P)-binding Rossmann-like Domain"/>
    <property type="match status" value="1"/>
</dbReference>
<evidence type="ECO:0000256" key="1">
    <source>
        <dbReference type="ARBA" id="ARBA00009463"/>
    </source>
</evidence>
<keyword evidence="2" id="KW-0560">Oxidoreductase</keyword>
<dbReference type="EMBL" id="QHHQ01000002">
    <property type="protein sequence ID" value="RAI01610.1"/>
    <property type="molecule type" value="Genomic_DNA"/>
</dbReference>
<dbReference type="InterPro" id="IPR006176">
    <property type="entry name" value="3-OHacyl-CoA_DH_NAD-bd"/>
</dbReference>
<dbReference type="InterPro" id="IPR006108">
    <property type="entry name" value="3HC_DH_C"/>
</dbReference>
<dbReference type="OrthoDB" id="9803287at2"/>
<reference evidence="5 6" key="1">
    <citation type="submission" date="2018-05" db="EMBL/GenBank/DDBJ databases">
        <title>Acuticoccus sediminis sp. nov., isolated from deep-sea sediment of Indian Ocean.</title>
        <authorList>
            <person name="Liu X."/>
            <person name="Lai Q."/>
            <person name="Du Y."/>
            <person name="Sun F."/>
            <person name="Zhang X."/>
            <person name="Wang S."/>
            <person name="Shao Z."/>
        </authorList>
    </citation>
    <scope>NUCLEOTIDE SEQUENCE [LARGE SCALE GENOMIC DNA]</scope>
    <source>
        <strain evidence="5 6">PTG4-2</strain>
    </source>
</reference>
<dbReference type="PROSITE" id="PS00067">
    <property type="entry name" value="3HCDH"/>
    <property type="match status" value="1"/>
</dbReference>
<dbReference type="GO" id="GO:0070403">
    <property type="term" value="F:NAD+ binding"/>
    <property type="evidence" value="ECO:0007669"/>
    <property type="project" value="InterPro"/>
</dbReference>
<dbReference type="GO" id="GO:0050104">
    <property type="term" value="F:L-gulonate 3-dehydrogenase activity"/>
    <property type="evidence" value="ECO:0007669"/>
    <property type="project" value="TreeGrafter"/>
</dbReference>
<gene>
    <name evidence="5" type="ORF">DLJ53_09320</name>
</gene>
<dbReference type="InterPro" id="IPR006180">
    <property type="entry name" value="3-OHacyl-CoA_DH_CS"/>
</dbReference>
<feature type="domain" description="3-hydroxyacyl-CoA dehydrogenase C-terminal" evidence="3">
    <location>
        <begin position="186"/>
        <end position="249"/>
    </location>
</feature>
<name>A0A8B2NYD2_9HYPH</name>
<sequence length="315" mass="33877">MSAVAIVGAGLIGRAFAITFARAGRTVRLWDPDPAAAPGAAGFIATVADDLAANDLLGGRTVAEVLAAIHPVTTIEAALDGAEWVQECGPERIEPKRETFAALDRIAAPDTILASSTSGLLPSAFSEGLPGRARCIVAHPINPPYLVPAVELVPAPWTDPDVMRRAEAFLREVGQVPLVMTREIDGFIMNRLQGALLEEAFRLVAEGYAGPEDIDRGIADGLALRWSFIGPFETIDLNAPGGVADYVARYNDLYAGIFAQSQRRADWTGAVLDTVTAQRRTVTPQDGLAERQIWRDRRLMALRAHKKLADDTFGR</sequence>
<dbReference type="SUPFAM" id="SSF51735">
    <property type="entry name" value="NAD(P)-binding Rossmann-fold domains"/>
    <property type="match status" value="1"/>
</dbReference>